<name>A0A4R5CJ51_9FLAO</name>
<protein>
    <submittedName>
        <fullName evidence="3">Glycosyltransferase</fullName>
    </submittedName>
</protein>
<dbReference type="PANTHER" id="PTHR43685">
    <property type="entry name" value="GLYCOSYLTRANSFERASE"/>
    <property type="match status" value="1"/>
</dbReference>
<evidence type="ECO:0000313" key="4">
    <source>
        <dbReference type="Proteomes" id="UP000295479"/>
    </source>
</evidence>
<evidence type="ECO:0000259" key="2">
    <source>
        <dbReference type="Pfam" id="PF08241"/>
    </source>
</evidence>
<dbReference type="AlphaFoldDB" id="A0A4R5CJ51"/>
<dbReference type="Gene3D" id="3.40.50.150">
    <property type="entry name" value="Vaccinia Virus protein VP39"/>
    <property type="match status" value="1"/>
</dbReference>
<dbReference type="SUPFAM" id="SSF53448">
    <property type="entry name" value="Nucleotide-diphospho-sugar transferases"/>
    <property type="match status" value="1"/>
</dbReference>
<feature type="domain" description="Glycosyltransferase 2-like" evidence="1">
    <location>
        <begin position="13"/>
        <end position="137"/>
    </location>
</feature>
<reference evidence="3 4" key="1">
    <citation type="submission" date="2019-03" db="EMBL/GenBank/DDBJ databases">
        <title>Flavobacterium AR-3-4 sp. nov. isolated from arctic soil.</title>
        <authorList>
            <person name="Chaudhary D.K."/>
        </authorList>
    </citation>
    <scope>NUCLEOTIDE SEQUENCE [LARGE SCALE GENOMIC DNA]</scope>
    <source>
        <strain evidence="3 4">AR-3-4</strain>
    </source>
</reference>
<organism evidence="3 4">
    <name type="scientific">Flavobacterium cellulosilyticum</name>
    <dbReference type="NCBI Taxonomy" id="2541731"/>
    <lineage>
        <taxon>Bacteria</taxon>
        <taxon>Pseudomonadati</taxon>
        <taxon>Bacteroidota</taxon>
        <taxon>Flavobacteriia</taxon>
        <taxon>Flavobacteriales</taxon>
        <taxon>Flavobacteriaceae</taxon>
        <taxon>Flavobacterium</taxon>
    </lineage>
</organism>
<sequence>MKPTSNSKKPIVSVIITCYNHGYYLPKAIESVLNQTYHNFEIIVIDDGSIDNTKNVCLKYPSVNYFYQVNAGLSAARNSGIKYSSGDYLVFLDADDWLLETALESNLDLLIKKNEIAFVSGGHELYYEPEDKTWFVQKEVDKDTYLNLLEGNFIGMHATVLYQRWVFDTFKFDTSLPYCEDYDLYLQITRQHPVIHHTGLIAVYRLHDNNMSSNYSRMMKYALLVISNQKKHLVTSAEKESFLLGIAFWKSYYSKKIYDHLCAQLYSTLYNFNKEEIECLKTNSPMLYEKFNTKKNQFSKDRIVLMAKNAVKNKLIPTKIFESIKKLYKKQIIDSPTIGKINLGDLDRTTPFSTQFGYDRGGPLDRYYIENFLDENSFKVKGRALEIGDNEYTLKYGGDKLTQSDILHIDESNKQATYIGDLSNAPHLPSNTFDCIILTQTLHLIYDYKAAIETCYRVLKPGGTLLLTVPGISHIAQDQWSKYWLWSFTDASIQRILQEHFSEDNITIKTYGNVLVASAFLYGMGLPELKKEQLDYHDPHYQVIITVKAIK</sequence>
<dbReference type="Pfam" id="PF00535">
    <property type="entry name" value="Glycos_transf_2"/>
    <property type="match status" value="1"/>
</dbReference>
<keyword evidence="3" id="KW-0808">Transferase</keyword>
<dbReference type="Proteomes" id="UP000295479">
    <property type="component" value="Unassembled WGS sequence"/>
</dbReference>
<comment type="caution">
    <text evidence="3">The sequence shown here is derived from an EMBL/GenBank/DDBJ whole genome shotgun (WGS) entry which is preliminary data.</text>
</comment>
<evidence type="ECO:0000259" key="1">
    <source>
        <dbReference type="Pfam" id="PF00535"/>
    </source>
</evidence>
<dbReference type="InterPro" id="IPR029044">
    <property type="entry name" value="Nucleotide-diphossugar_trans"/>
</dbReference>
<dbReference type="PANTHER" id="PTHR43685:SF11">
    <property type="entry name" value="GLYCOSYLTRANSFERASE TAGX-RELATED"/>
    <property type="match status" value="1"/>
</dbReference>
<proteinExistence type="predicted"/>
<dbReference type="InterPro" id="IPR001173">
    <property type="entry name" value="Glyco_trans_2-like"/>
</dbReference>
<evidence type="ECO:0000313" key="3">
    <source>
        <dbReference type="EMBL" id="TDD99845.1"/>
    </source>
</evidence>
<dbReference type="RefSeq" id="WP_132001529.1">
    <property type="nucleotide sequence ID" value="NZ_SMFK01000001.1"/>
</dbReference>
<dbReference type="CDD" id="cd02440">
    <property type="entry name" value="AdoMet_MTases"/>
    <property type="match status" value="1"/>
</dbReference>
<dbReference type="Gene3D" id="3.90.550.10">
    <property type="entry name" value="Spore Coat Polysaccharide Biosynthesis Protein SpsA, Chain A"/>
    <property type="match status" value="1"/>
</dbReference>
<dbReference type="EMBL" id="SMFK01000001">
    <property type="protein sequence ID" value="TDD99845.1"/>
    <property type="molecule type" value="Genomic_DNA"/>
</dbReference>
<dbReference type="GO" id="GO:0008757">
    <property type="term" value="F:S-adenosylmethionine-dependent methyltransferase activity"/>
    <property type="evidence" value="ECO:0007669"/>
    <property type="project" value="InterPro"/>
</dbReference>
<dbReference type="OrthoDB" id="597270at2"/>
<feature type="domain" description="Methyltransferase type 11" evidence="2">
    <location>
        <begin position="417"/>
        <end position="466"/>
    </location>
</feature>
<dbReference type="InterPro" id="IPR029063">
    <property type="entry name" value="SAM-dependent_MTases_sf"/>
</dbReference>
<dbReference type="InterPro" id="IPR050834">
    <property type="entry name" value="Glycosyltransf_2"/>
</dbReference>
<accession>A0A4R5CJ51</accession>
<keyword evidence="4" id="KW-1185">Reference proteome</keyword>
<dbReference type="SUPFAM" id="SSF53335">
    <property type="entry name" value="S-adenosyl-L-methionine-dependent methyltransferases"/>
    <property type="match status" value="1"/>
</dbReference>
<dbReference type="InterPro" id="IPR013216">
    <property type="entry name" value="Methyltransf_11"/>
</dbReference>
<dbReference type="Pfam" id="PF08241">
    <property type="entry name" value="Methyltransf_11"/>
    <property type="match status" value="1"/>
</dbReference>
<gene>
    <name evidence="3" type="ORF">E0F76_03750</name>
</gene>